<protein>
    <submittedName>
        <fullName evidence="2">Uncharacterized protein</fullName>
    </submittedName>
</protein>
<dbReference type="AlphaFoldDB" id="A0A9E6TGK8"/>
<keyword evidence="3" id="KW-1185">Reference proteome</keyword>
<name>A0A9E6TGK8_9PSED</name>
<dbReference type="EMBL" id="CP077091">
    <property type="protein sequence ID" value="QXI17871.1"/>
    <property type="molecule type" value="Genomic_DNA"/>
</dbReference>
<organism evidence="2 3">
    <name type="scientific">Pseudomonas hamedanensis</name>
    <dbReference type="NCBI Taxonomy" id="2745504"/>
    <lineage>
        <taxon>Bacteria</taxon>
        <taxon>Pseudomonadati</taxon>
        <taxon>Pseudomonadota</taxon>
        <taxon>Gammaproteobacteria</taxon>
        <taxon>Pseudomonadales</taxon>
        <taxon>Pseudomonadaceae</taxon>
        <taxon>Pseudomonas</taxon>
    </lineage>
</organism>
<keyword evidence="1" id="KW-0472">Membrane</keyword>
<reference evidence="2 3" key="1">
    <citation type="journal article" date="2020" name="Microorganisms">
        <title>Reliable Identification of Environmental Pseudomonas Isolates Using the rpoD Gene.</title>
        <authorList>
            <consortium name="The Broad Institute Genome Sequencing Platform"/>
            <person name="Girard L."/>
            <person name="Lood C."/>
            <person name="Rokni-Zadeh H."/>
            <person name="van Noort V."/>
            <person name="Lavigne R."/>
            <person name="De Mot R."/>
        </authorList>
    </citation>
    <scope>NUCLEOTIDE SEQUENCE [LARGE SCALE GENOMIC DNA]</scope>
    <source>
        <strain evidence="2 3">SWRI65</strain>
    </source>
</reference>
<accession>A0A9E6TGK8</accession>
<evidence type="ECO:0000313" key="2">
    <source>
        <dbReference type="EMBL" id="QXI17871.1"/>
    </source>
</evidence>
<gene>
    <name evidence="2" type="ORF">HU739_002410</name>
</gene>
<dbReference type="KEGG" id="phv:HU739_002410"/>
<dbReference type="Proteomes" id="UP000631521">
    <property type="component" value="Chromosome"/>
</dbReference>
<reference evidence="2 3" key="2">
    <citation type="journal article" date="2021" name="Microorganisms">
        <title>The Ever-Expanding Pseudomonas Genus: Description of 43 New Species and Partition of the Pseudomonas putida Group.</title>
        <authorList>
            <person name="Girard L."/>
            <person name="Lood C."/>
            <person name="Hofte M."/>
            <person name="Vandamme P."/>
            <person name="Rokni-Zadeh H."/>
            <person name="van Noort V."/>
            <person name="Lavigne R."/>
            <person name="De Mot R."/>
        </authorList>
    </citation>
    <scope>NUCLEOTIDE SEQUENCE [LARGE SCALE GENOMIC DNA]</scope>
    <source>
        <strain evidence="2 3">SWRI65</strain>
    </source>
</reference>
<evidence type="ECO:0000313" key="3">
    <source>
        <dbReference type="Proteomes" id="UP000631521"/>
    </source>
</evidence>
<feature type="transmembrane region" description="Helical" evidence="1">
    <location>
        <begin position="33"/>
        <end position="51"/>
    </location>
</feature>
<proteinExistence type="predicted"/>
<keyword evidence="1" id="KW-0812">Transmembrane</keyword>
<keyword evidence="1" id="KW-1133">Transmembrane helix</keyword>
<sequence length="172" mass="19148">MSRDADHPDLHSRQIPIREDMAYQRKVWRFERCGWYALVLCMVLGLLGLFSRGPISSQDVRSADGAVRVEYDRFHRNGSTNPMKVSVRGAPEATVEVELNGELLEGFSVETMQPPPLRARSAAQGLHLWLQADTQGQATLYLTLRGDGLGLYRSTVKAAGAESVTLTQFIFP</sequence>
<evidence type="ECO:0000256" key="1">
    <source>
        <dbReference type="SAM" id="Phobius"/>
    </source>
</evidence>
<dbReference type="RefSeq" id="WP_186546611.1">
    <property type="nucleotide sequence ID" value="NZ_CP077091.1"/>
</dbReference>